<protein>
    <submittedName>
        <fullName evidence="3">Dgpfaetke family protein</fullName>
    </submittedName>
</protein>
<dbReference type="Proteomes" id="UP000245956">
    <property type="component" value="Unassembled WGS sequence"/>
</dbReference>
<dbReference type="OMA" id="AGFWLWQ"/>
<dbReference type="AlphaFoldDB" id="A0A179H970"/>
<dbReference type="PANTHER" id="PTHR35174">
    <property type="entry name" value="BLL7171 PROTEIN-RELATED"/>
    <property type="match status" value="1"/>
</dbReference>
<dbReference type="Proteomes" id="UP001287286">
    <property type="component" value="Unassembled WGS sequence"/>
</dbReference>
<keyword evidence="8" id="KW-1185">Reference proteome</keyword>
<accession>A0A179H970</accession>
<evidence type="ECO:0000259" key="1">
    <source>
        <dbReference type="Pfam" id="PF03795"/>
    </source>
</evidence>
<reference evidence="2" key="4">
    <citation type="submission" date="2023-11" db="EMBL/GenBank/DDBJ databases">
        <authorList>
            <person name="Beijen E."/>
            <person name="Ohm R.A."/>
        </authorList>
    </citation>
    <scope>NUCLEOTIDE SEQUENCE</scope>
    <source>
        <strain evidence="2">CBS 150709</strain>
    </source>
</reference>
<evidence type="ECO:0000313" key="6">
    <source>
        <dbReference type="Proteomes" id="UP000078240"/>
    </source>
</evidence>
<dbReference type="Gene3D" id="3.30.70.1060">
    <property type="entry name" value="Dimeric alpha+beta barrel"/>
    <property type="match status" value="1"/>
</dbReference>
<evidence type="ECO:0000313" key="2">
    <source>
        <dbReference type="EMBL" id="KAK4086704.1"/>
    </source>
</evidence>
<evidence type="ECO:0000313" key="7">
    <source>
        <dbReference type="Proteomes" id="UP000245956"/>
    </source>
</evidence>
<dbReference type="Pfam" id="PF03795">
    <property type="entry name" value="YCII"/>
    <property type="match status" value="1"/>
</dbReference>
<reference evidence="2 8" key="5">
    <citation type="journal article" date="2024" name="Microbiol. Resour. Announc.">
        <title>Genome annotations for the ascomycete fungi Trichoderma harzianum, Trichoderma aggressivum, and Purpureocillium lilacinum.</title>
        <authorList>
            <person name="Beijen E.P.W."/>
            <person name="Ohm R.A."/>
        </authorList>
    </citation>
    <scope>NUCLEOTIDE SEQUENCE [LARGE SCALE GENOMIC DNA]</scope>
    <source>
        <strain evidence="2 8">CBS 150709</strain>
    </source>
</reference>
<evidence type="ECO:0000313" key="3">
    <source>
        <dbReference type="EMBL" id="OAQ85969.1"/>
    </source>
</evidence>
<sequence>MPRFMFLIKADPMAESTETDIPTEVFATMAKFNEDMAEAGVLLFADGFRPTAVDGYRVKFNATTTPDIIKGPFDVSKENHVCGFWVVQTTDAEEALAWAKRVPFPEGEIVVRRIGDSTDFGKSFTKDLLEREEKLRGMLVNNRKAAGV</sequence>
<feature type="domain" description="YCII-related" evidence="1">
    <location>
        <begin position="3"/>
        <end position="114"/>
    </location>
</feature>
<dbReference type="EMBL" id="LSBI01000001">
    <property type="protein sequence ID" value="OAQ93929.1"/>
    <property type="molecule type" value="Genomic_DNA"/>
</dbReference>
<dbReference type="SUPFAM" id="SSF54909">
    <property type="entry name" value="Dimeric alpha+beta barrel"/>
    <property type="match status" value="1"/>
</dbReference>
<dbReference type="InterPro" id="IPR011008">
    <property type="entry name" value="Dimeric_a/b-barrel"/>
</dbReference>
<organism evidence="3 6">
    <name type="scientific">Purpureocillium lilacinum</name>
    <name type="common">Paecilomyces lilacinus</name>
    <dbReference type="NCBI Taxonomy" id="33203"/>
    <lineage>
        <taxon>Eukaryota</taxon>
        <taxon>Fungi</taxon>
        <taxon>Dikarya</taxon>
        <taxon>Ascomycota</taxon>
        <taxon>Pezizomycotina</taxon>
        <taxon>Sordariomycetes</taxon>
        <taxon>Hypocreomycetidae</taxon>
        <taxon>Hypocreales</taxon>
        <taxon>Ophiocordycipitaceae</taxon>
        <taxon>Purpureocillium</taxon>
    </lineage>
</organism>
<proteinExistence type="predicted"/>
<name>A0A179H970_PURLI</name>
<reference evidence="5" key="1">
    <citation type="submission" date="2015-05" db="EMBL/GenBank/DDBJ databases">
        <authorList>
            <person name="Wang D.B."/>
            <person name="Wang M."/>
        </authorList>
    </citation>
    <scope>NUCLEOTIDE SEQUENCE</scope>
    <source>
        <strain evidence="5">36-1</strain>
    </source>
</reference>
<dbReference type="EMBL" id="LCWV01000010">
    <property type="protein sequence ID" value="PWI70282.1"/>
    <property type="molecule type" value="Genomic_DNA"/>
</dbReference>
<dbReference type="EMBL" id="LSBH01000001">
    <property type="protein sequence ID" value="OAQ85969.1"/>
    <property type="molecule type" value="Genomic_DNA"/>
</dbReference>
<reference evidence="3 6" key="3">
    <citation type="submission" date="2016-01" db="EMBL/GenBank/DDBJ databases">
        <title>Biosynthesis of antibiotic leucinostatins and their inhibition on Phytophthora in bio-control Purpureocillium lilacinum.</title>
        <authorList>
            <person name="Wang G."/>
            <person name="Liu Z."/>
            <person name="Lin R."/>
            <person name="Li E."/>
            <person name="Mao Z."/>
            <person name="Ling J."/>
            <person name="Yin W."/>
            <person name="Xie B."/>
        </authorList>
    </citation>
    <scope>NUCLEOTIDE SEQUENCE [LARGE SCALE GENOMIC DNA]</scope>
    <source>
        <strain evidence="3">PLBJ-1</strain>
        <strain evidence="4">PLFJ-1</strain>
    </source>
</reference>
<gene>
    <name evidence="5" type="ORF">PCL_00426</name>
    <name evidence="2" type="ORF">Purlil1_8869</name>
    <name evidence="3" type="ORF">VFPBJ_00009</name>
    <name evidence="4" type="ORF">VFPFJ_00037</name>
</gene>
<dbReference type="InterPro" id="IPR005545">
    <property type="entry name" value="YCII"/>
</dbReference>
<reference evidence="5 7" key="2">
    <citation type="journal article" date="2016" name="Front. Microbiol.">
        <title>Genome and transcriptome sequences reveal the specific parasitism of the nematophagous Purpureocillium lilacinum 36-1.</title>
        <authorList>
            <person name="Xie J."/>
            <person name="Li S."/>
            <person name="Mo C."/>
            <person name="Xiao X."/>
            <person name="Peng D."/>
            <person name="Wang G."/>
            <person name="Xiao Y."/>
        </authorList>
    </citation>
    <scope>NUCLEOTIDE SEQUENCE [LARGE SCALE GENOMIC DNA]</scope>
    <source>
        <strain evidence="5 7">36-1</strain>
    </source>
</reference>
<dbReference type="KEGG" id="plj:28882172"/>
<evidence type="ECO:0000313" key="8">
    <source>
        <dbReference type="Proteomes" id="UP001287286"/>
    </source>
</evidence>
<dbReference type="EMBL" id="JAWRVI010000038">
    <property type="protein sequence ID" value="KAK4086704.1"/>
    <property type="molecule type" value="Genomic_DNA"/>
</dbReference>
<dbReference type="Proteomes" id="UP000078340">
    <property type="component" value="Unassembled WGS sequence"/>
</dbReference>
<comment type="caution">
    <text evidence="3">The sequence shown here is derived from an EMBL/GenBank/DDBJ whole genome shotgun (WGS) entry which is preliminary data.</text>
</comment>
<dbReference type="Proteomes" id="UP000078240">
    <property type="component" value="Unassembled WGS sequence"/>
</dbReference>
<evidence type="ECO:0000313" key="4">
    <source>
        <dbReference type="EMBL" id="OAQ93929.1"/>
    </source>
</evidence>
<dbReference type="GeneID" id="28882172"/>
<evidence type="ECO:0000313" key="5">
    <source>
        <dbReference type="EMBL" id="PWI70282.1"/>
    </source>
</evidence>